<dbReference type="GO" id="GO:0005634">
    <property type="term" value="C:nucleus"/>
    <property type="evidence" value="ECO:0007669"/>
    <property type="project" value="TreeGrafter"/>
</dbReference>
<feature type="domain" description="TRUD" evidence="4">
    <location>
        <begin position="383"/>
        <end position="626"/>
    </location>
</feature>
<dbReference type="SUPFAM" id="SSF55120">
    <property type="entry name" value="Pseudouridine synthase"/>
    <property type="match status" value="1"/>
</dbReference>
<dbReference type="NCBIfam" id="TIGR00094">
    <property type="entry name" value="tRNA_TruD_broad"/>
    <property type="match status" value="1"/>
</dbReference>
<dbReference type="InterPro" id="IPR020103">
    <property type="entry name" value="PsdUridine_synth_cat_dom_sf"/>
</dbReference>
<dbReference type="InterPro" id="IPR001656">
    <property type="entry name" value="PsdUridine_synth_TruD"/>
</dbReference>
<protein>
    <submittedName>
        <fullName evidence="5">tRNA pseudouridine synthase D</fullName>
    </submittedName>
</protein>
<dbReference type="Pfam" id="PF01142">
    <property type="entry name" value="TruD"/>
    <property type="match status" value="1"/>
</dbReference>
<dbReference type="GO" id="GO:0009982">
    <property type="term" value="F:pseudouridine synthase activity"/>
    <property type="evidence" value="ECO:0007669"/>
    <property type="project" value="InterPro"/>
</dbReference>
<dbReference type="Proteomes" id="UP000095009">
    <property type="component" value="Unassembled WGS sequence"/>
</dbReference>
<evidence type="ECO:0000256" key="2">
    <source>
        <dbReference type="ARBA" id="ARBA00023235"/>
    </source>
</evidence>
<dbReference type="STRING" id="857566.A0A1E3PPM4"/>
<dbReference type="GO" id="GO:0003723">
    <property type="term" value="F:RNA binding"/>
    <property type="evidence" value="ECO:0007669"/>
    <property type="project" value="InterPro"/>
</dbReference>
<name>A0A1E3PPM4_9ASCO</name>
<dbReference type="PANTHER" id="PTHR13326">
    <property type="entry name" value="TRNA PSEUDOURIDINE SYNTHASE D"/>
    <property type="match status" value="1"/>
</dbReference>
<evidence type="ECO:0000259" key="4">
    <source>
        <dbReference type="PROSITE" id="PS50984"/>
    </source>
</evidence>
<dbReference type="InterPro" id="IPR011760">
    <property type="entry name" value="PsdUridine_synth_TruD_insert"/>
</dbReference>
<keyword evidence="6" id="KW-1185">Reference proteome</keyword>
<feature type="region of interest" description="Disordered" evidence="3">
    <location>
        <begin position="116"/>
        <end position="169"/>
    </location>
</feature>
<dbReference type="Gene3D" id="3.30.2350.20">
    <property type="entry name" value="TruD, catalytic domain"/>
    <property type="match status" value="2"/>
</dbReference>
<organism evidence="5 6">
    <name type="scientific">Nadsonia fulvescens var. elongata DSM 6958</name>
    <dbReference type="NCBI Taxonomy" id="857566"/>
    <lineage>
        <taxon>Eukaryota</taxon>
        <taxon>Fungi</taxon>
        <taxon>Dikarya</taxon>
        <taxon>Ascomycota</taxon>
        <taxon>Saccharomycotina</taxon>
        <taxon>Dipodascomycetes</taxon>
        <taxon>Dipodascales</taxon>
        <taxon>Dipodascales incertae sedis</taxon>
        <taxon>Nadsonia</taxon>
    </lineage>
</organism>
<gene>
    <name evidence="5" type="ORF">NADFUDRAFT_81800</name>
</gene>
<dbReference type="AlphaFoldDB" id="A0A1E3PPM4"/>
<evidence type="ECO:0000256" key="1">
    <source>
        <dbReference type="ARBA" id="ARBA00007953"/>
    </source>
</evidence>
<keyword evidence="2" id="KW-0413">Isomerase</keyword>
<dbReference type="OrthoDB" id="447290at2759"/>
<dbReference type="PROSITE" id="PS50984">
    <property type="entry name" value="TRUD"/>
    <property type="match status" value="1"/>
</dbReference>
<reference evidence="5 6" key="1">
    <citation type="journal article" date="2016" name="Proc. Natl. Acad. Sci. U.S.A.">
        <title>Comparative genomics of biotechnologically important yeasts.</title>
        <authorList>
            <person name="Riley R."/>
            <person name="Haridas S."/>
            <person name="Wolfe K.H."/>
            <person name="Lopes M.R."/>
            <person name="Hittinger C.T."/>
            <person name="Goeker M."/>
            <person name="Salamov A.A."/>
            <person name="Wisecaver J.H."/>
            <person name="Long T.M."/>
            <person name="Calvey C.H."/>
            <person name="Aerts A.L."/>
            <person name="Barry K.W."/>
            <person name="Choi C."/>
            <person name="Clum A."/>
            <person name="Coughlan A.Y."/>
            <person name="Deshpande S."/>
            <person name="Douglass A.P."/>
            <person name="Hanson S.J."/>
            <person name="Klenk H.-P."/>
            <person name="LaButti K.M."/>
            <person name="Lapidus A."/>
            <person name="Lindquist E.A."/>
            <person name="Lipzen A.M."/>
            <person name="Meier-Kolthoff J.P."/>
            <person name="Ohm R.A."/>
            <person name="Otillar R.P."/>
            <person name="Pangilinan J.L."/>
            <person name="Peng Y."/>
            <person name="Rokas A."/>
            <person name="Rosa C.A."/>
            <person name="Scheuner C."/>
            <person name="Sibirny A.A."/>
            <person name="Slot J.C."/>
            <person name="Stielow J.B."/>
            <person name="Sun H."/>
            <person name="Kurtzman C.P."/>
            <person name="Blackwell M."/>
            <person name="Grigoriev I.V."/>
            <person name="Jeffries T.W."/>
        </authorList>
    </citation>
    <scope>NUCLEOTIDE SEQUENCE [LARGE SCALE GENOMIC DNA]</scope>
    <source>
        <strain evidence="5 6">DSM 6958</strain>
    </source>
</reference>
<dbReference type="PIRSF" id="PIRSF037016">
    <property type="entry name" value="Pseudouridin_synth_euk_prd"/>
    <property type="match status" value="1"/>
</dbReference>
<dbReference type="PANTHER" id="PTHR13326:SF21">
    <property type="entry name" value="PSEUDOURIDYLATE SYNTHASE PUS7L"/>
    <property type="match status" value="1"/>
</dbReference>
<feature type="compositionally biased region" description="Basic and acidic residues" evidence="3">
    <location>
        <begin position="125"/>
        <end position="169"/>
    </location>
</feature>
<dbReference type="EMBL" id="KV454407">
    <property type="protein sequence ID" value="ODQ67258.1"/>
    <property type="molecule type" value="Genomic_DNA"/>
</dbReference>
<dbReference type="GO" id="GO:0001522">
    <property type="term" value="P:pseudouridine synthesis"/>
    <property type="evidence" value="ECO:0007669"/>
    <property type="project" value="InterPro"/>
</dbReference>
<evidence type="ECO:0000256" key="3">
    <source>
        <dbReference type="SAM" id="MobiDB-lite"/>
    </source>
</evidence>
<dbReference type="InterPro" id="IPR042214">
    <property type="entry name" value="TruD_catalytic"/>
</dbReference>
<proteinExistence type="inferred from homology"/>
<dbReference type="CDD" id="cd02576">
    <property type="entry name" value="PseudoU_synth_ScPUS7"/>
    <property type="match status" value="1"/>
</dbReference>
<evidence type="ECO:0000313" key="6">
    <source>
        <dbReference type="Proteomes" id="UP000095009"/>
    </source>
</evidence>
<evidence type="ECO:0000313" key="5">
    <source>
        <dbReference type="EMBL" id="ODQ67258.1"/>
    </source>
</evidence>
<accession>A0A1E3PPM4</accession>
<sequence>MDSQDLTSKRPNDETLVFSSTIVDSTVLETANKRVKIEEVSATVAVPVTVSLPTANSTSTSLGVTETDVGITEYISADLPGFKGILKQRYTDFLVNEVSLDGTVLHLVEPAPVPVSDKKNRRREKRAEEREGDKDEEKDEKKEEKSEDTEPKNEEANNSEKKIDEKPTFVLSENDKDRLAKYLDVEDIDKIMNLFINGSNMQTKKSFEEKDDRTALHQLIREIFNSKFETKTTPSNNFSISLANAQQQRRSRERVGGIKNAIGPALDYLHFTLYKENKDTMECASLLAKFLRVPPKTIGYAGTKDRRGATVQRASINKMKVDRLHNLNRVLRGIRLGSFKYESEPLKLGDLKGNEFFITIRGVEAAEGFDKVNKAFESLKQHGFINYYGMQRFGTFSVSTHTIGKHMLNDEWDKVIDLLLMPQELGIPDSVDARKKWAATRDPNAVLPLMPKKCVAEHAVLRTLAKDRNNKSSGSLNAVMQIPRNLRVMYVHAYQSYIWNVVTSARVKRFGLNVIEGDLVIDDSEQLLREKEKQASLQSGEVFQEDLKEDSYTRARPVTKEEVESSKYTIYDIVLPTPGFDVTYPENELKQVYVDTMAQDGIDPFNMKRGVREFSLAGSYRYVFSKAHNVEWWVKKYEDPVEQLVKTDLEMINEGLSVGVEGETGEGKRMIQGEGIGRNTGIVLKLQLGVAQYATMALREVMKLDTSRRGECLNIQVKASS</sequence>
<comment type="similarity">
    <text evidence="1">Belongs to the pseudouridine synthase TruD family.</text>
</comment>